<comment type="caution">
    <text evidence="1">The sequence shown here is derived from an EMBL/GenBank/DDBJ whole genome shotgun (WGS) entry which is preliminary data.</text>
</comment>
<sequence>MNKVSKTIRAASIVIASVAFCTSAYAGEVLQRVLETKTLKFAVGVDWGSLSSLNANHELEGYDIDVANGIAKYLGVKAEFITPGWDLIAAGRWEGRWDLGMGQMTPTTERAKTFHFSENYYYGRDVAVVHVDSKAKALSDLNGAIVGVTANTLEAQYANQTLTPNWTGAKPIEFKFKAGQVKEYESDNIAFADLRLGDGVRLNAVITSEAGVGRAIKSGYPIRVLPGILISTPGAICMMKGDEEFRDKINAAIKSMKGAGTLSKISIKWYGKDNTVEN</sequence>
<dbReference type="EMBL" id="JAMYRI010000042">
    <property type="protein sequence ID" value="MER9288538.1"/>
    <property type="molecule type" value="Genomic_DNA"/>
</dbReference>
<accession>A0ACC6T9R0</accession>
<evidence type="ECO:0000313" key="2">
    <source>
        <dbReference type="Proteomes" id="UP001480082"/>
    </source>
</evidence>
<evidence type="ECO:0000313" key="1">
    <source>
        <dbReference type="EMBL" id="MER9288538.1"/>
    </source>
</evidence>
<proteinExistence type="predicted"/>
<name>A0ACC6T9R0_9HYPH</name>
<organism evidence="1 2">
    <name type="scientific">Mesorhizobium australicum</name>
    <dbReference type="NCBI Taxonomy" id="536018"/>
    <lineage>
        <taxon>Bacteria</taxon>
        <taxon>Pseudomonadati</taxon>
        <taxon>Pseudomonadota</taxon>
        <taxon>Alphaproteobacteria</taxon>
        <taxon>Hyphomicrobiales</taxon>
        <taxon>Phyllobacteriaceae</taxon>
        <taxon>Mesorhizobium</taxon>
    </lineage>
</organism>
<keyword evidence="2" id="KW-1185">Reference proteome</keyword>
<dbReference type="Proteomes" id="UP001480082">
    <property type="component" value="Unassembled WGS sequence"/>
</dbReference>
<reference evidence="1 2" key="1">
    <citation type="journal article" date="2024" name="Proc. Natl. Acad. Sci. U.S.A.">
        <title>The evolutionary genomics of adaptation to stress in wild rhizobium bacteria.</title>
        <authorList>
            <person name="Kehlet-Delgado H."/>
            <person name="Montoya A.P."/>
            <person name="Jensen K.T."/>
            <person name="Wendlandt C.E."/>
            <person name="Dexheimer C."/>
            <person name="Roberts M."/>
            <person name="Torres Martinez L."/>
            <person name="Friesen M.L."/>
            <person name="Griffitts J.S."/>
            <person name="Porter S.S."/>
        </authorList>
    </citation>
    <scope>NUCLEOTIDE SEQUENCE [LARGE SCALE GENOMIC DNA]</scope>
    <source>
        <strain evidence="1 2">M0468</strain>
    </source>
</reference>
<protein>
    <submittedName>
        <fullName evidence="1">Transporter substrate-binding domain-containing protein</fullName>
    </submittedName>
</protein>
<gene>
    <name evidence="1" type="ORF">NKI81_32495</name>
</gene>